<dbReference type="RefSeq" id="WP_088449417.1">
    <property type="nucleotide sequence ID" value="NZ_JACHXO010000001.1"/>
</dbReference>
<feature type="transmembrane region" description="Helical" evidence="1">
    <location>
        <begin position="80"/>
        <end position="100"/>
    </location>
</feature>
<dbReference type="InterPro" id="IPR050879">
    <property type="entry name" value="Acyltransferase_3"/>
</dbReference>
<gene>
    <name evidence="3" type="ORF">FHS28_000287</name>
</gene>
<feature type="transmembrane region" description="Helical" evidence="1">
    <location>
        <begin position="219"/>
        <end position="242"/>
    </location>
</feature>
<dbReference type="Pfam" id="PF01757">
    <property type="entry name" value="Acyl_transf_3"/>
    <property type="match status" value="1"/>
</dbReference>
<evidence type="ECO:0000256" key="1">
    <source>
        <dbReference type="SAM" id="Phobius"/>
    </source>
</evidence>
<dbReference type="PANTHER" id="PTHR23028:SF53">
    <property type="entry name" value="ACYL_TRANSF_3 DOMAIN-CONTAINING PROTEIN"/>
    <property type="match status" value="1"/>
</dbReference>
<proteinExistence type="predicted"/>
<dbReference type="PANTHER" id="PTHR23028">
    <property type="entry name" value="ACETYLTRANSFERASE"/>
    <property type="match status" value="1"/>
</dbReference>
<dbReference type="InterPro" id="IPR002656">
    <property type="entry name" value="Acyl_transf_3_dom"/>
</dbReference>
<feature type="transmembrane region" description="Helical" evidence="1">
    <location>
        <begin position="254"/>
        <end position="274"/>
    </location>
</feature>
<reference evidence="3 4" key="1">
    <citation type="submission" date="2020-08" db="EMBL/GenBank/DDBJ databases">
        <title>Genomic Encyclopedia of Type Strains, Phase III (KMG-III): the genomes of soil and plant-associated and newly described type strains.</title>
        <authorList>
            <person name="Whitman W."/>
        </authorList>
    </citation>
    <scope>NUCLEOTIDE SEQUENCE [LARGE SCALE GENOMIC DNA]</scope>
    <source>
        <strain evidence="3 4">CECT 7247</strain>
    </source>
</reference>
<dbReference type="Proteomes" id="UP000574369">
    <property type="component" value="Unassembled WGS sequence"/>
</dbReference>
<evidence type="ECO:0000313" key="4">
    <source>
        <dbReference type="Proteomes" id="UP000574369"/>
    </source>
</evidence>
<dbReference type="EMBL" id="JACHXO010000001">
    <property type="protein sequence ID" value="MBB3192922.1"/>
    <property type="molecule type" value="Genomic_DNA"/>
</dbReference>
<feature type="domain" description="Acyltransferase 3" evidence="2">
    <location>
        <begin position="9"/>
        <end position="335"/>
    </location>
</feature>
<accession>A0ABR6GLI1</accession>
<feature type="transmembrane region" description="Helical" evidence="1">
    <location>
        <begin position="12"/>
        <end position="29"/>
    </location>
</feature>
<feature type="transmembrane region" description="Helical" evidence="1">
    <location>
        <begin position="286"/>
        <end position="305"/>
    </location>
</feature>
<keyword evidence="4" id="KW-1185">Reference proteome</keyword>
<feature type="transmembrane region" description="Helical" evidence="1">
    <location>
        <begin position="317"/>
        <end position="340"/>
    </location>
</feature>
<evidence type="ECO:0000313" key="3">
    <source>
        <dbReference type="EMBL" id="MBB3192922.1"/>
    </source>
</evidence>
<sequence length="378" mass="41164">MTNSKGRIAGLDGVRALCVLLVFVEHFVLHGYNLGGLGVKIFFALSGFLIVGILHAQRAKVDAGRSAPMAELKSFWKSRSLRIFPIYYLALAWAMLMFAFRGQSLRSDGLPYYALLLGNIYVQFKSHSWSSISHLWSLSIEQHFYMLASPLLLWVAASQHRRITLGLLGLAVVAAVYDFSHFERVPQPYLPDLPFFAFMACGGLVALARAAGRQPMAPVGLLVVFGAGLALFLDVALALTSLTSPGPLRGLRELGALMMCFAILSYLPAAQDGWLVRALEIQPLRYLGTISYGFYIYHYFVPAFADYAGSFGWLPYAPALLILAQFAFTCVVAALSWELLEKRILKFKGSSGAAKVAASVAVPEVVPGSPQSPSQAAS</sequence>
<feature type="transmembrane region" description="Helical" evidence="1">
    <location>
        <begin position="163"/>
        <end position="181"/>
    </location>
</feature>
<protein>
    <submittedName>
        <fullName evidence="3">Peptidoglycan/LPS O-acetylase OafA/YrhL</fullName>
    </submittedName>
</protein>
<feature type="transmembrane region" description="Helical" evidence="1">
    <location>
        <begin position="41"/>
        <end position="59"/>
    </location>
</feature>
<keyword evidence="1" id="KW-0472">Membrane</keyword>
<keyword evidence="1" id="KW-1133">Transmembrane helix</keyword>
<feature type="transmembrane region" description="Helical" evidence="1">
    <location>
        <begin position="135"/>
        <end position="156"/>
    </location>
</feature>
<feature type="transmembrane region" description="Helical" evidence="1">
    <location>
        <begin position="193"/>
        <end position="212"/>
    </location>
</feature>
<name>A0ABR6GLI1_9BURK</name>
<keyword evidence="1" id="KW-0812">Transmembrane</keyword>
<organism evidence="3 4">
    <name type="scientific">Roseateles terrae</name>
    <dbReference type="NCBI Taxonomy" id="431060"/>
    <lineage>
        <taxon>Bacteria</taxon>
        <taxon>Pseudomonadati</taxon>
        <taxon>Pseudomonadota</taxon>
        <taxon>Betaproteobacteria</taxon>
        <taxon>Burkholderiales</taxon>
        <taxon>Sphaerotilaceae</taxon>
        <taxon>Roseateles</taxon>
    </lineage>
</organism>
<comment type="caution">
    <text evidence="3">The sequence shown here is derived from an EMBL/GenBank/DDBJ whole genome shotgun (WGS) entry which is preliminary data.</text>
</comment>
<evidence type="ECO:0000259" key="2">
    <source>
        <dbReference type="Pfam" id="PF01757"/>
    </source>
</evidence>